<keyword evidence="6" id="KW-0812">Transmembrane</keyword>
<comment type="similarity">
    <text evidence="3 10">Belongs to the ALG6/ALG8 glucosyltransferase family.</text>
</comment>
<evidence type="ECO:0000256" key="3">
    <source>
        <dbReference type="ARBA" id="ARBA00008715"/>
    </source>
</evidence>
<evidence type="ECO:0000256" key="10">
    <source>
        <dbReference type="RuleBase" id="RU363110"/>
    </source>
</evidence>
<dbReference type="Proteomes" id="UP000002009">
    <property type="component" value="Chromosome 16"/>
</dbReference>
<dbReference type="KEGG" id="mis:MICPUN_67658"/>
<dbReference type="GO" id="GO:0042281">
    <property type="term" value="F:dolichyl pyrophosphate Man9GlcNAc2 alpha-1,3-glucosyltransferase activity"/>
    <property type="evidence" value="ECO:0007669"/>
    <property type="project" value="TreeGrafter"/>
</dbReference>
<comment type="subcellular location">
    <subcellularLocation>
        <location evidence="1 10">Endoplasmic reticulum membrane</location>
        <topology evidence="1 10">Multi-pass membrane protein</topology>
    </subcellularLocation>
</comment>
<dbReference type="InterPro" id="IPR004856">
    <property type="entry name" value="Glyco_trans_ALG6/ALG8"/>
</dbReference>
<proteinExistence type="inferred from homology"/>
<evidence type="ECO:0000256" key="4">
    <source>
        <dbReference type="ARBA" id="ARBA00022676"/>
    </source>
</evidence>
<dbReference type="OMA" id="FQVPPMH"/>
<dbReference type="InParanoid" id="C1EIZ4"/>
<dbReference type="Pfam" id="PF03155">
    <property type="entry name" value="Alg6_Alg8"/>
    <property type="match status" value="1"/>
</dbReference>
<dbReference type="EC" id="2.4.1.-" evidence="10"/>
<evidence type="ECO:0000313" key="12">
    <source>
        <dbReference type="Proteomes" id="UP000002009"/>
    </source>
</evidence>
<dbReference type="FunCoup" id="C1EIZ4">
    <property type="interactions" value="1947"/>
</dbReference>
<evidence type="ECO:0000313" key="11">
    <source>
        <dbReference type="EMBL" id="ACO67944.1"/>
    </source>
</evidence>
<gene>
    <name evidence="11" type="ORF">MICPUN_67658</name>
</gene>
<evidence type="ECO:0000256" key="6">
    <source>
        <dbReference type="ARBA" id="ARBA00022692"/>
    </source>
</evidence>
<evidence type="ECO:0000256" key="1">
    <source>
        <dbReference type="ARBA" id="ARBA00004477"/>
    </source>
</evidence>
<dbReference type="OrthoDB" id="4983at2759"/>
<dbReference type="GO" id="GO:0005789">
    <property type="term" value="C:endoplasmic reticulum membrane"/>
    <property type="evidence" value="ECO:0007669"/>
    <property type="project" value="UniProtKB-SubCell"/>
</dbReference>
<protein>
    <recommendedName>
        <fullName evidence="10">Alpha-1,3-glucosyltransferase</fullName>
        <ecNumber evidence="10">2.4.1.-</ecNumber>
    </recommendedName>
</protein>
<feature type="non-terminal residue" evidence="11">
    <location>
        <position position="398"/>
    </location>
</feature>
<dbReference type="UniPathway" id="UPA00378"/>
<dbReference type="PANTHER" id="PTHR12413">
    <property type="entry name" value="DOLICHYL GLYCOSYLTRANSFERASE"/>
    <property type="match status" value="1"/>
</dbReference>
<keyword evidence="9" id="KW-0472">Membrane</keyword>
<dbReference type="CAZy" id="GT57">
    <property type="family name" value="Glycosyltransferase Family 57"/>
</dbReference>
<evidence type="ECO:0000256" key="9">
    <source>
        <dbReference type="ARBA" id="ARBA00023136"/>
    </source>
</evidence>
<keyword evidence="5 10" id="KW-0808">Transferase</keyword>
<feature type="non-terminal residue" evidence="11">
    <location>
        <position position="1"/>
    </location>
</feature>
<dbReference type="PANTHER" id="PTHR12413:SF1">
    <property type="entry name" value="DOLICHYL PYROPHOSPHATE MAN9GLCNAC2 ALPHA-1,3-GLUCOSYLTRANSFERASE"/>
    <property type="match status" value="1"/>
</dbReference>
<dbReference type="RefSeq" id="XP_002506686.1">
    <property type="nucleotide sequence ID" value="XM_002506640.1"/>
</dbReference>
<dbReference type="STRING" id="296587.C1EIZ4"/>
<organism evidence="11 12">
    <name type="scientific">Micromonas commoda (strain RCC299 / NOUM17 / CCMP2709)</name>
    <name type="common">Picoplanktonic green alga</name>
    <dbReference type="NCBI Taxonomy" id="296587"/>
    <lineage>
        <taxon>Eukaryota</taxon>
        <taxon>Viridiplantae</taxon>
        <taxon>Chlorophyta</taxon>
        <taxon>Mamiellophyceae</taxon>
        <taxon>Mamiellales</taxon>
        <taxon>Mamiellaceae</taxon>
        <taxon>Micromonas</taxon>
    </lineage>
</organism>
<keyword evidence="12" id="KW-1185">Reference proteome</keyword>
<dbReference type="eggNOG" id="KOG2575">
    <property type="taxonomic scope" value="Eukaryota"/>
</dbReference>
<keyword evidence="8" id="KW-1133">Transmembrane helix</keyword>
<sequence>AVLIRALVSTHPHSGQGEPPMFGDYEAQRHWMEVTLNTPLSQWYVHTKVNDLQYWGLDYPPLTAFQSWICGVWMRAVEPGAVALTTSRGWETPVSKLAMRATVIASDLAFTLPATIAFVRAFYGEERGGNANRMTWATALILLAPAPILVDHGHFQYNNWSLGLTTYAVAAIVRGRNVLGSVLFTAALCHKQMSLYHAPAFFAHLLGVCLVRGRGDARKAIVEVAKLGAAVVLTVALHLAPFYVADGAGVTGVAAVLTRLAPFKRGLFEDYVANFWCATSPIVKWRTLLSIPNAAKLSAAVTACAMAPAMYAQIAAPSPEGFLWCMACVSMSFFLFSFQVHEKSALLPALPVSMLCLRATGLATLAPVLVCVSMWPLLRRDGLGVAYVGCVVLFVALF</sequence>
<comment type="pathway">
    <text evidence="2 10">Protein modification; protein glycosylation.</text>
</comment>
<evidence type="ECO:0000256" key="8">
    <source>
        <dbReference type="ARBA" id="ARBA00022989"/>
    </source>
</evidence>
<reference evidence="11 12" key="1">
    <citation type="journal article" date="2009" name="Science">
        <title>Green evolution and dynamic adaptations revealed by genomes of the marine picoeukaryotes Micromonas.</title>
        <authorList>
            <person name="Worden A.Z."/>
            <person name="Lee J.H."/>
            <person name="Mock T."/>
            <person name="Rouze P."/>
            <person name="Simmons M.P."/>
            <person name="Aerts A.L."/>
            <person name="Allen A.E."/>
            <person name="Cuvelier M.L."/>
            <person name="Derelle E."/>
            <person name="Everett M.V."/>
            <person name="Foulon E."/>
            <person name="Grimwood J."/>
            <person name="Gundlach H."/>
            <person name="Henrissat B."/>
            <person name="Napoli C."/>
            <person name="McDonald S.M."/>
            <person name="Parker M.S."/>
            <person name="Rombauts S."/>
            <person name="Salamov A."/>
            <person name="Von Dassow P."/>
            <person name="Badger J.H."/>
            <person name="Coutinho P.M."/>
            <person name="Demir E."/>
            <person name="Dubchak I."/>
            <person name="Gentemann C."/>
            <person name="Eikrem W."/>
            <person name="Gready J.E."/>
            <person name="John U."/>
            <person name="Lanier W."/>
            <person name="Lindquist E.A."/>
            <person name="Lucas S."/>
            <person name="Mayer K.F."/>
            <person name="Moreau H."/>
            <person name="Not F."/>
            <person name="Otillar R."/>
            <person name="Panaud O."/>
            <person name="Pangilinan J."/>
            <person name="Paulsen I."/>
            <person name="Piegu B."/>
            <person name="Poliakov A."/>
            <person name="Robbens S."/>
            <person name="Schmutz J."/>
            <person name="Toulza E."/>
            <person name="Wyss T."/>
            <person name="Zelensky A."/>
            <person name="Zhou K."/>
            <person name="Armbrust E.V."/>
            <person name="Bhattacharya D."/>
            <person name="Goodenough U.W."/>
            <person name="Van de Peer Y."/>
            <person name="Grigoriev I.V."/>
        </authorList>
    </citation>
    <scope>NUCLEOTIDE SEQUENCE [LARGE SCALE GENOMIC DNA]</scope>
    <source>
        <strain evidence="12">RCC299 / NOUM17</strain>
    </source>
</reference>
<dbReference type="EMBL" id="CP001334">
    <property type="protein sequence ID" value="ACO67944.1"/>
    <property type="molecule type" value="Genomic_DNA"/>
</dbReference>
<dbReference type="GeneID" id="8249775"/>
<evidence type="ECO:0000256" key="2">
    <source>
        <dbReference type="ARBA" id="ARBA00004922"/>
    </source>
</evidence>
<name>C1EIZ4_MICCC</name>
<evidence type="ECO:0000256" key="7">
    <source>
        <dbReference type="ARBA" id="ARBA00022824"/>
    </source>
</evidence>
<keyword evidence="4 10" id="KW-0328">Glycosyltransferase</keyword>
<dbReference type="AlphaFoldDB" id="C1EIZ4"/>
<keyword evidence="7 10" id="KW-0256">Endoplasmic reticulum</keyword>
<accession>C1EIZ4</accession>
<evidence type="ECO:0000256" key="5">
    <source>
        <dbReference type="ARBA" id="ARBA00022679"/>
    </source>
</evidence>